<dbReference type="InterPro" id="IPR015424">
    <property type="entry name" value="PyrdxlP-dep_Trfase"/>
</dbReference>
<proteinExistence type="inferred from homology"/>
<keyword evidence="3" id="KW-0210">Decarboxylase</keyword>
<dbReference type="SUPFAM" id="SSF53383">
    <property type="entry name" value="PLP-dependent transferases"/>
    <property type="match status" value="1"/>
</dbReference>
<evidence type="ECO:0000256" key="4">
    <source>
        <dbReference type="ARBA" id="ARBA00022898"/>
    </source>
</evidence>
<comment type="similarity">
    <text evidence="2">Belongs to the Orn/Lys/Arg decarboxylase class-I family.</text>
</comment>
<dbReference type="AlphaFoldDB" id="A0A1H8I7G6"/>
<dbReference type="Pfam" id="PF03711">
    <property type="entry name" value="OKR_DC_1_C"/>
    <property type="match status" value="1"/>
</dbReference>
<name>A0A1H8I7G6_9BACL</name>
<evidence type="ECO:0000259" key="6">
    <source>
        <dbReference type="Pfam" id="PF01276"/>
    </source>
</evidence>
<dbReference type="STRING" id="1173111.SAMN05444955_11676"/>
<dbReference type="PANTHER" id="PTHR43277">
    <property type="entry name" value="ARGININE DECARBOXYLASE"/>
    <property type="match status" value="1"/>
</dbReference>
<comment type="cofactor">
    <cofactor evidence="1">
        <name>pyridoxal 5'-phosphate</name>
        <dbReference type="ChEBI" id="CHEBI:597326"/>
    </cofactor>
</comment>
<dbReference type="Gene3D" id="3.40.640.10">
    <property type="entry name" value="Type I PLP-dependent aspartate aminotransferase-like (Major domain)"/>
    <property type="match status" value="1"/>
</dbReference>
<dbReference type="EMBL" id="FOCQ01000016">
    <property type="protein sequence ID" value="SEN64750.1"/>
    <property type="molecule type" value="Genomic_DNA"/>
</dbReference>
<dbReference type="Proteomes" id="UP000199695">
    <property type="component" value="Unassembled WGS sequence"/>
</dbReference>
<dbReference type="CDD" id="cd00615">
    <property type="entry name" value="Orn_deC_like"/>
    <property type="match status" value="1"/>
</dbReference>
<evidence type="ECO:0000256" key="2">
    <source>
        <dbReference type="ARBA" id="ARBA00010671"/>
    </source>
</evidence>
<feature type="domain" description="Orn/Lys/Arg decarboxylase C-terminal" evidence="7">
    <location>
        <begin position="394"/>
        <end position="453"/>
    </location>
</feature>
<evidence type="ECO:0000313" key="8">
    <source>
        <dbReference type="EMBL" id="SEN64750.1"/>
    </source>
</evidence>
<evidence type="ECO:0000259" key="7">
    <source>
        <dbReference type="Pfam" id="PF03711"/>
    </source>
</evidence>
<evidence type="ECO:0000256" key="5">
    <source>
        <dbReference type="ARBA" id="ARBA00023239"/>
    </source>
</evidence>
<protein>
    <submittedName>
        <fullName evidence="8">Arginine/lysine/ornithine decarboxylase</fullName>
    </submittedName>
</protein>
<dbReference type="InterPro" id="IPR015421">
    <property type="entry name" value="PyrdxlP-dep_Trfase_major"/>
</dbReference>
<dbReference type="InterPro" id="IPR036633">
    <property type="entry name" value="Prn/Lys/Arg_de-COase_C_sf"/>
</dbReference>
<reference evidence="8 9" key="1">
    <citation type="submission" date="2016-10" db="EMBL/GenBank/DDBJ databases">
        <authorList>
            <person name="de Groot N.N."/>
        </authorList>
    </citation>
    <scope>NUCLEOTIDE SEQUENCE [LARGE SCALE GENOMIC DNA]</scope>
    <source>
        <strain evidence="8 9">DSM 46701</strain>
    </source>
</reference>
<evidence type="ECO:0000256" key="3">
    <source>
        <dbReference type="ARBA" id="ARBA00022793"/>
    </source>
</evidence>
<dbReference type="SUPFAM" id="SSF55904">
    <property type="entry name" value="Ornithine decarboxylase C-terminal domain"/>
    <property type="match status" value="1"/>
</dbReference>
<dbReference type="Pfam" id="PF01276">
    <property type="entry name" value="OKR_DC_1"/>
    <property type="match status" value="1"/>
</dbReference>
<dbReference type="InterPro" id="IPR000310">
    <property type="entry name" value="Orn/Lys/Arg_deCO2ase_major_dom"/>
</dbReference>
<gene>
    <name evidence="8" type="ORF">SAMN05444955_11676</name>
</gene>
<dbReference type="RefSeq" id="WP_089971881.1">
    <property type="nucleotide sequence ID" value="NZ_FOCQ01000016.1"/>
</dbReference>
<evidence type="ECO:0000256" key="1">
    <source>
        <dbReference type="ARBA" id="ARBA00001933"/>
    </source>
</evidence>
<keyword evidence="4" id="KW-0663">Pyridoxal phosphate</keyword>
<dbReference type="Gene3D" id="3.90.100.10">
    <property type="entry name" value="Orn/Lys/Arg decarboxylase, C-terminal domain"/>
    <property type="match status" value="1"/>
</dbReference>
<evidence type="ECO:0000313" key="9">
    <source>
        <dbReference type="Proteomes" id="UP000199695"/>
    </source>
</evidence>
<dbReference type="InterPro" id="IPR008286">
    <property type="entry name" value="Prn/Lys/Arg_de-COase_C"/>
</dbReference>
<sequence>MVDQNRAPLFEALISHDQKSKGNFHVPGHKQGRAFDENGNRWFHPILRLDLTEVGELDDLHDPHGVIEQAQQLAARAFQAEHTLFLVGGTTAGNLATILHLCQPGDPIIVHRNCHQSVFHACILAGAVPVYLKTSVDGTNGLEMPVDPEEVRTLLSQNPKAKAVVITSPSYFGMVQPVRSIAGVCHEFDVPLVVDEAHGAHFGFHPGFPLSAMQCGADVAIQSTHKMLTSMTMSSMLHVQGKRVEVTEIARWLRMIESSSPSYPLMASLDLARRYVVQHGYDEFDKLLVHLNHFRGNIDSFRHLHEVVFPGGQDPLKLSLRAGSGITGYQLAGWLEERGCYTELADHDKVLFVFSLGTTEAELRRVADLLAELDESVPDLQGDGKISMPPLPESVSPVESLGEIKKGPREQIPLAQAVGRISTEMIVPYPPGIPLILPGEPFTPEVVDYLMSVIRQGGNVRGIFQPSAPHVSVLK</sequence>
<dbReference type="InterPro" id="IPR052357">
    <property type="entry name" value="Orn_Lys_Arg_decarboxylase-I"/>
</dbReference>
<dbReference type="OrthoDB" id="9815233at2"/>
<dbReference type="PANTHER" id="PTHR43277:SF4">
    <property type="entry name" value="ARGININE DECARBOXYLASE"/>
    <property type="match status" value="1"/>
</dbReference>
<keyword evidence="5" id="KW-0456">Lyase</keyword>
<organism evidence="8 9">
    <name type="scientific">Lihuaxuella thermophila</name>
    <dbReference type="NCBI Taxonomy" id="1173111"/>
    <lineage>
        <taxon>Bacteria</taxon>
        <taxon>Bacillati</taxon>
        <taxon>Bacillota</taxon>
        <taxon>Bacilli</taxon>
        <taxon>Bacillales</taxon>
        <taxon>Thermoactinomycetaceae</taxon>
        <taxon>Lihuaxuella</taxon>
    </lineage>
</organism>
<feature type="domain" description="Orn/Lys/Arg decarboxylases family 1 pyridoxal-P attachment site" evidence="6">
    <location>
        <begin position="8"/>
        <end position="303"/>
    </location>
</feature>
<accession>A0A1H8I7G6</accession>
<keyword evidence="9" id="KW-1185">Reference proteome</keyword>
<dbReference type="GO" id="GO:0016831">
    <property type="term" value="F:carboxy-lyase activity"/>
    <property type="evidence" value="ECO:0007669"/>
    <property type="project" value="UniProtKB-KW"/>
</dbReference>